<reference evidence="1" key="1">
    <citation type="submission" date="2022-04" db="EMBL/GenBank/DDBJ databases">
        <title>Carnegiea gigantea Genome sequencing and assembly v2.</title>
        <authorList>
            <person name="Copetti D."/>
            <person name="Sanderson M.J."/>
            <person name="Burquez A."/>
            <person name="Wojciechowski M.F."/>
        </authorList>
    </citation>
    <scope>NUCLEOTIDE SEQUENCE</scope>
    <source>
        <strain evidence="1">SGP5-SGP5p</strain>
        <tissue evidence="1">Aerial part</tissue>
    </source>
</reference>
<organism evidence="1 2">
    <name type="scientific">Carnegiea gigantea</name>
    <dbReference type="NCBI Taxonomy" id="171969"/>
    <lineage>
        <taxon>Eukaryota</taxon>
        <taxon>Viridiplantae</taxon>
        <taxon>Streptophyta</taxon>
        <taxon>Embryophyta</taxon>
        <taxon>Tracheophyta</taxon>
        <taxon>Spermatophyta</taxon>
        <taxon>Magnoliopsida</taxon>
        <taxon>eudicotyledons</taxon>
        <taxon>Gunneridae</taxon>
        <taxon>Pentapetalae</taxon>
        <taxon>Caryophyllales</taxon>
        <taxon>Cactineae</taxon>
        <taxon>Cactaceae</taxon>
        <taxon>Cactoideae</taxon>
        <taxon>Echinocereeae</taxon>
        <taxon>Carnegiea</taxon>
    </lineage>
</organism>
<protein>
    <submittedName>
        <fullName evidence="1">Uncharacterized protein</fullName>
    </submittedName>
</protein>
<proteinExistence type="predicted"/>
<comment type="caution">
    <text evidence="1">The sequence shown here is derived from an EMBL/GenBank/DDBJ whole genome shotgun (WGS) entry which is preliminary data.</text>
</comment>
<dbReference type="GO" id="GO:0016757">
    <property type="term" value="F:glycosyltransferase activity"/>
    <property type="evidence" value="ECO:0007669"/>
    <property type="project" value="InterPro"/>
</dbReference>
<evidence type="ECO:0000313" key="1">
    <source>
        <dbReference type="EMBL" id="KAJ8440483.1"/>
    </source>
</evidence>
<name>A0A9Q1KBV3_9CARY</name>
<sequence length="230" mass="25999">MTPRPSSSPPKVTRAMFTTSSTMALSLYTSLLNITTRRSSLLSLNTMTVVHQVCPYPVSTLRLPTYQLQLRSEDTLLSRSRKTSDIITKGIKIHNKRAFTNQTSTQELARIYSAISTSDVMTGFGPNSSYPPRNQLAIQNLLRGAAKKLGLEYIGYKINPMEGSLYHKYKKNDPVLTDPKSVNKKGWEFTKRIYFGDQNVTLDLKRFKKLLVQAYEDYRMRNSKSGAGLS</sequence>
<dbReference type="PANTHER" id="PTHR20961">
    <property type="entry name" value="GLYCOSYLTRANSFERASE"/>
    <property type="match status" value="1"/>
</dbReference>
<dbReference type="OrthoDB" id="529273at2759"/>
<dbReference type="InterPro" id="IPR007657">
    <property type="entry name" value="Glycosyltransferase_61"/>
</dbReference>
<evidence type="ECO:0000313" key="2">
    <source>
        <dbReference type="Proteomes" id="UP001153076"/>
    </source>
</evidence>
<accession>A0A9Q1KBV3</accession>
<dbReference type="AlphaFoldDB" id="A0A9Q1KBV3"/>
<dbReference type="EMBL" id="JAKOGI010000189">
    <property type="protein sequence ID" value="KAJ8440483.1"/>
    <property type="molecule type" value="Genomic_DNA"/>
</dbReference>
<dbReference type="Proteomes" id="UP001153076">
    <property type="component" value="Unassembled WGS sequence"/>
</dbReference>
<gene>
    <name evidence="1" type="ORF">Cgig2_013642</name>
</gene>
<dbReference type="PANTHER" id="PTHR20961:SF124">
    <property type="entry name" value="GLYCOSYLTRANSFERASE"/>
    <property type="match status" value="1"/>
</dbReference>
<keyword evidence="2" id="KW-1185">Reference proteome</keyword>